<feature type="transmembrane region" description="Helical" evidence="6">
    <location>
        <begin position="50"/>
        <end position="69"/>
    </location>
</feature>
<keyword evidence="5 6" id="KW-0472">Membrane</keyword>
<feature type="transmembrane region" description="Helical" evidence="6">
    <location>
        <begin position="21"/>
        <end position="44"/>
    </location>
</feature>
<proteinExistence type="predicted"/>
<reference evidence="7 8" key="1">
    <citation type="submission" date="2019-07" db="EMBL/GenBank/DDBJ databases">
        <title>Whole genome shotgun sequence of Chryseobacterium hagamense NBRC 105253.</title>
        <authorList>
            <person name="Hosoyama A."/>
            <person name="Uohara A."/>
            <person name="Ohji S."/>
            <person name="Ichikawa N."/>
        </authorList>
    </citation>
    <scope>NUCLEOTIDE SEQUENCE [LARGE SCALE GENOMIC DNA]</scope>
    <source>
        <strain evidence="7 8">NBRC 105253</strain>
    </source>
</reference>
<keyword evidence="2" id="KW-1003">Cell membrane</keyword>
<keyword evidence="8" id="KW-1185">Reference proteome</keyword>
<accession>A0A511YSN1</accession>
<sequence>MTIAAAIKGTSPKDQMQLTAIIIGGISFAQVTLIPISTFVASIYSWMSTYVIQGLVIGVTLLMIIRYLPSLPNDQPRTFKHQLSILTQPRSLLNLLLITVWFCSYGYFADYLTKEKAHD</sequence>
<gene>
    <name evidence="7" type="ORF">CHA01nite_39540</name>
</gene>
<dbReference type="RefSeq" id="WP_146944723.1">
    <property type="nucleotide sequence ID" value="NZ_BJYJ01000061.1"/>
</dbReference>
<dbReference type="InterPro" id="IPR050189">
    <property type="entry name" value="MFS_Efflux_Transporters"/>
</dbReference>
<evidence type="ECO:0000256" key="4">
    <source>
        <dbReference type="ARBA" id="ARBA00022989"/>
    </source>
</evidence>
<dbReference type="PANTHER" id="PTHR43124">
    <property type="entry name" value="PURINE EFFLUX PUMP PBUE"/>
    <property type="match status" value="1"/>
</dbReference>
<dbReference type="Proteomes" id="UP000321863">
    <property type="component" value="Unassembled WGS sequence"/>
</dbReference>
<keyword evidence="4 6" id="KW-1133">Transmembrane helix</keyword>
<dbReference type="EMBL" id="BJYJ01000061">
    <property type="protein sequence ID" value="GEN78214.1"/>
    <property type="molecule type" value="Genomic_DNA"/>
</dbReference>
<dbReference type="InterPro" id="IPR036259">
    <property type="entry name" value="MFS_trans_sf"/>
</dbReference>
<organism evidence="7 8">
    <name type="scientific">Chryseobacterium hagamense</name>
    <dbReference type="NCBI Taxonomy" id="395935"/>
    <lineage>
        <taxon>Bacteria</taxon>
        <taxon>Pseudomonadati</taxon>
        <taxon>Bacteroidota</taxon>
        <taxon>Flavobacteriia</taxon>
        <taxon>Flavobacteriales</taxon>
        <taxon>Weeksellaceae</taxon>
        <taxon>Chryseobacterium group</taxon>
        <taxon>Chryseobacterium</taxon>
    </lineage>
</organism>
<name>A0A511YSN1_9FLAO</name>
<evidence type="ECO:0000313" key="8">
    <source>
        <dbReference type="Proteomes" id="UP000321863"/>
    </source>
</evidence>
<dbReference type="OrthoDB" id="199773at2"/>
<protein>
    <recommendedName>
        <fullName evidence="9">Major facilitator superfamily (MFS) profile domain-containing protein</fullName>
    </recommendedName>
</protein>
<keyword evidence="3 6" id="KW-0812">Transmembrane</keyword>
<dbReference type="PANTHER" id="PTHR43124:SF3">
    <property type="entry name" value="CHLORAMPHENICOL EFFLUX PUMP RV0191"/>
    <property type="match status" value="1"/>
</dbReference>
<evidence type="ECO:0000313" key="7">
    <source>
        <dbReference type="EMBL" id="GEN78214.1"/>
    </source>
</evidence>
<evidence type="ECO:0000256" key="3">
    <source>
        <dbReference type="ARBA" id="ARBA00022692"/>
    </source>
</evidence>
<dbReference type="AlphaFoldDB" id="A0A511YSN1"/>
<comment type="caution">
    <text evidence="7">The sequence shown here is derived from an EMBL/GenBank/DDBJ whole genome shotgun (WGS) entry which is preliminary data.</text>
</comment>
<evidence type="ECO:0000256" key="1">
    <source>
        <dbReference type="ARBA" id="ARBA00004651"/>
    </source>
</evidence>
<comment type="subcellular location">
    <subcellularLocation>
        <location evidence="1">Cell membrane</location>
        <topology evidence="1">Multi-pass membrane protein</topology>
    </subcellularLocation>
</comment>
<feature type="transmembrane region" description="Helical" evidence="6">
    <location>
        <begin position="90"/>
        <end position="108"/>
    </location>
</feature>
<dbReference type="Gene3D" id="1.20.1250.20">
    <property type="entry name" value="MFS general substrate transporter like domains"/>
    <property type="match status" value="1"/>
</dbReference>
<dbReference type="GO" id="GO:0005886">
    <property type="term" value="C:plasma membrane"/>
    <property type="evidence" value="ECO:0007669"/>
    <property type="project" value="UniProtKB-SubCell"/>
</dbReference>
<dbReference type="GO" id="GO:0022857">
    <property type="term" value="F:transmembrane transporter activity"/>
    <property type="evidence" value="ECO:0007669"/>
    <property type="project" value="TreeGrafter"/>
</dbReference>
<dbReference type="SUPFAM" id="SSF103473">
    <property type="entry name" value="MFS general substrate transporter"/>
    <property type="match status" value="1"/>
</dbReference>
<evidence type="ECO:0000256" key="5">
    <source>
        <dbReference type="ARBA" id="ARBA00023136"/>
    </source>
</evidence>
<evidence type="ECO:0000256" key="2">
    <source>
        <dbReference type="ARBA" id="ARBA00022475"/>
    </source>
</evidence>
<evidence type="ECO:0000256" key="6">
    <source>
        <dbReference type="SAM" id="Phobius"/>
    </source>
</evidence>
<evidence type="ECO:0008006" key="9">
    <source>
        <dbReference type="Google" id="ProtNLM"/>
    </source>
</evidence>